<keyword evidence="3" id="KW-0378">Hydrolase</keyword>
<dbReference type="EMBL" id="UAWC01000007">
    <property type="protein sequence ID" value="SQB34297.1"/>
    <property type="molecule type" value="Genomic_DNA"/>
</dbReference>
<evidence type="ECO:0000259" key="1">
    <source>
        <dbReference type="Pfam" id="PF00149"/>
    </source>
</evidence>
<dbReference type="Gene3D" id="3.60.21.10">
    <property type="match status" value="1"/>
</dbReference>
<reference evidence="3 5" key="2">
    <citation type="submission" date="2018-06" db="EMBL/GenBank/DDBJ databases">
        <authorList>
            <consortium name="Pathogen Informatics"/>
            <person name="Doyle S."/>
        </authorList>
    </citation>
    <scope>NUCLEOTIDE SEQUENCE [LARGE SCALE GENOMIC DNA]</scope>
    <source>
        <strain evidence="3 5">NCTC13028</strain>
    </source>
</reference>
<dbReference type="InterPro" id="IPR004843">
    <property type="entry name" value="Calcineurin-like_PHP"/>
</dbReference>
<reference evidence="2 4" key="1">
    <citation type="submission" date="2016-10" db="EMBL/GenBank/DDBJ databases">
        <authorList>
            <person name="Varghese N."/>
            <person name="Submissions S."/>
        </authorList>
    </citation>
    <scope>NUCLEOTIDE SEQUENCE [LARGE SCALE GENOMIC DNA]</scope>
    <source>
        <strain evidence="2 4">NLAE-zl-C224</strain>
    </source>
</reference>
<dbReference type="AlphaFoldDB" id="A0A239Z218"/>
<protein>
    <submittedName>
        <fullName evidence="3">Phosphohydrolase</fullName>
    </submittedName>
</protein>
<keyword evidence="4" id="KW-1185">Reference proteome</keyword>
<dbReference type="PIRSF" id="PIRSF033094">
    <property type="entry name" value="Pesterase_CT488"/>
    <property type="match status" value="1"/>
</dbReference>
<evidence type="ECO:0000313" key="4">
    <source>
        <dbReference type="Proteomes" id="UP000198811"/>
    </source>
</evidence>
<dbReference type="OrthoDB" id="8610138at2"/>
<evidence type="ECO:0000313" key="2">
    <source>
        <dbReference type="EMBL" id="SDL18384.1"/>
    </source>
</evidence>
<feature type="domain" description="Calcineurin-like phosphoesterase" evidence="1">
    <location>
        <begin position="3"/>
        <end position="195"/>
    </location>
</feature>
<dbReference type="SUPFAM" id="SSF56300">
    <property type="entry name" value="Metallo-dependent phosphatases"/>
    <property type="match status" value="1"/>
</dbReference>
<organism evidence="3 5">
    <name type="scientific">Clostridium cochlearium</name>
    <dbReference type="NCBI Taxonomy" id="1494"/>
    <lineage>
        <taxon>Bacteria</taxon>
        <taxon>Bacillati</taxon>
        <taxon>Bacillota</taxon>
        <taxon>Clostridia</taxon>
        <taxon>Eubacteriales</taxon>
        <taxon>Clostridiaceae</taxon>
        <taxon>Clostridium</taxon>
    </lineage>
</organism>
<dbReference type="PANTHER" id="PTHR31302:SF22">
    <property type="entry name" value="PHOSPHOESTERASE"/>
    <property type="match status" value="1"/>
</dbReference>
<dbReference type="Pfam" id="PF00149">
    <property type="entry name" value="Metallophos"/>
    <property type="match status" value="1"/>
</dbReference>
<dbReference type="InterPro" id="IPR014578">
    <property type="entry name" value="Pesterase_CT488"/>
</dbReference>
<sequence>MALYAISDFHLSFTTDKPMNVFGDNWENHHEKIKENWLKNIKEQDKVIIAGDISWSMNIEEGMEDLHWISKLPGEKILVKGNHDYWWTSISKLNNLYSDMKFIQNNYFEYEDYALCGTRGWICPGTDNFTEHDSKIYRRELIRLRLSLDAATKDGYKNFIIVLHYPPFSSAKVDEGFLEIFKDYNVKKVIFGHLHGVPKQNIFNREIDGIEYILTSCDYLNFEPIKIL</sequence>
<dbReference type="Proteomes" id="UP000250223">
    <property type="component" value="Unassembled WGS sequence"/>
</dbReference>
<name>A0A239Z218_CLOCO</name>
<dbReference type="InterPro" id="IPR029052">
    <property type="entry name" value="Metallo-depent_PP-like"/>
</dbReference>
<evidence type="ECO:0000313" key="3">
    <source>
        <dbReference type="EMBL" id="SQB34297.1"/>
    </source>
</evidence>
<dbReference type="InterPro" id="IPR051158">
    <property type="entry name" value="Metallophosphoesterase_sf"/>
</dbReference>
<evidence type="ECO:0000313" key="5">
    <source>
        <dbReference type="Proteomes" id="UP000250223"/>
    </source>
</evidence>
<dbReference type="RefSeq" id="WP_089865993.1">
    <property type="nucleotide sequence ID" value="NZ_CP173238.1"/>
</dbReference>
<accession>A0A239Z218</accession>
<dbReference type="STRING" id="1494.SAMN05216497_11112"/>
<proteinExistence type="predicted"/>
<dbReference type="Proteomes" id="UP000198811">
    <property type="component" value="Unassembled WGS sequence"/>
</dbReference>
<gene>
    <name evidence="3" type="ORF">NCTC13028_01194</name>
    <name evidence="2" type="ORF">SAMN05216497_11112</name>
</gene>
<dbReference type="PANTHER" id="PTHR31302">
    <property type="entry name" value="TRANSMEMBRANE PROTEIN WITH METALLOPHOSPHOESTERASE DOMAIN-RELATED"/>
    <property type="match status" value="1"/>
</dbReference>
<dbReference type="GO" id="GO:0016787">
    <property type="term" value="F:hydrolase activity"/>
    <property type="evidence" value="ECO:0007669"/>
    <property type="project" value="UniProtKB-KW"/>
</dbReference>
<dbReference type="GeneID" id="70576160"/>
<dbReference type="EMBL" id="FNGL01000011">
    <property type="protein sequence ID" value="SDL18384.1"/>
    <property type="molecule type" value="Genomic_DNA"/>
</dbReference>